<feature type="transmembrane region" description="Helical" evidence="9">
    <location>
        <begin position="615"/>
        <end position="637"/>
    </location>
</feature>
<proteinExistence type="inferred from homology"/>
<evidence type="ECO:0000256" key="7">
    <source>
        <dbReference type="ARBA" id="ARBA00023065"/>
    </source>
</evidence>
<keyword evidence="6 9" id="KW-1133">Transmembrane helix</keyword>
<evidence type="ECO:0000256" key="4">
    <source>
        <dbReference type="ARBA" id="ARBA00022692"/>
    </source>
</evidence>
<feature type="transmembrane region" description="Helical" evidence="9">
    <location>
        <begin position="379"/>
        <end position="404"/>
    </location>
</feature>
<feature type="transmembrane region" description="Helical" evidence="9">
    <location>
        <begin position="518"/>
        <end position="536"/>
    </location>
</feature>
<evidence type="ECO:0000256" key="10">
    <source>
        <dbReference type="SAM" id="Coils"/>
    </source>
</evidence>
<dbReference type="GO" id="GO:0007035">
    <property type="term" value="P:vacuolar acidification"/>
    <property type="evidence" value="ECO:0007669"/>
    <property type="project" value="TreeGrafter"/>
</dbReference>
<dbReference type="InterPro" id="IPR026028">
    <property type="entry name" value="V-type_ATPase_116kDa_su_euka"/>
</dbReference>
<name>A0A8B9T5W2_ANAPL</name>
<dbReference type="GO" id="GO:0046961">
    <property type="term" value="F:proton-transporting ATPase activity, rotational mechanism"/>
    <property type="evidence" value="ECO:0007669"/>
    <property type="project" value="InterPro"/>
</dbReference>
<comment type="similarity">
    <text evidence="2 9">Belongs to the V-ATPase 116 kDa subunit family.</text>
</comment>
<dbReference type="Pfam" id="PF01496">
    <property type="entry name" value="V_ATPase_I"/>
    <property type="match status" value="1"/>
</dbReference>
<comment type="function">
    <text evidence="9">Essential component of the vacuolar proton pump (V-ATPase), a multimeric enzyme that catalyzes the translocation of protons across the membranes. Required for assembly and activity of the V-ATPase.</text>
</comment>
<evidence type="ECO:0000256" key="5">
    <source>
        <dbReference type="ARBA" id="ARBA00022781"/>
    </source>
</evidence>
<keyword evidence="4 9" id="KW-0812">Transmembrane</keyword>
<sequence>MGSLFRGEPLCLAQLFLEVGERGLAEFRDLNPNVSVFQRKFVNEVKKCEEMERILGELYFHTYFHLICGFNKVHFARGSIVEVSARAFLVFPSLQKLETELREVNKNKEKLRKNLLELTEYTCMLDVTQTFVRRTAEVLLVVFDYNLFISGLVHRAKVEAFEKMLWRVCKGYTILTYAELDECLEDPDTGETTKWFVFLVSYWGEQIGQKVKKICDCYHCHVYPYPNTMDERTAVVEGLNVRIQDLRTVLQKTEDYLRQVLCKASESIYTWVIQVKKMKAIYHVLNLCSFDVTNKCLIAEVWCPVADLQNLRHALEEGSRKSGATISSFMNTIPTTQPPPTLIRTNKFTSGFQNIVDAYGVGNYGEVNPALYTIITFPFLFAIMFGDFGHGLLMFIFALLTILYENHPRLQRSQDEIMKMLFEGRYVILLMGLFSVYTGLIYNDCFSKSLNIFGSGWNVSAMFEQKVWRLEDLKSNQFLTLDPNVTGVYNGAYPFGIDPIWNLASNRLSFLNSFKMKMSVIFGVAHMTFGVVLGVFNHLHFKKKYNIYLVFLPELLFMMCIFGYLVFMIFFKWLAYSAEDSTSAPSILIEFINMFLFPGGETDVFYTGQVGLQRFLLSIAFLSVPVMLFGKPLYLYWLHSGRRGIRTYRVSIEIHLDISSFNFADVFMNQAIHTIEYCLGCISNTASYLRLWALSLAHAQLSEVLWQMVMRVGLRVDTTYGVLLLVPVLAFFAVLTVCILLVMEGLSAFLHAIRLHW</sequence>
<reference evidence="11" key="3">
    <citation type="submission" date="2025-09" db="UniProtKB">
        <authorList>
            <consortium name="Ensembl"/>
        </authorList>
    </citation>
    <scope>IDENTIFICATION</scope>
</reference>
<dbReference type="AlphaFoldDB" id="A0A8B9T5W2"/>
<reference evidence="11" key="1">
    <citation type="submission" date="2019-08" db="EMBL/GenBank/DDBJ databases">
        <title>Three high-quality genomes provides insights into domestication of ducks.</title>
        <authorList>
            <person name="Hou Z.C."/>
            <person name="Zhu F."/>
            <person name="Yin Z.T."/>
            <person name="Zhang F."/>
        </authorList>
    </citation>
    <scope>NUCLEOTIDE SEQUENCE [LARGE SCALE GENOMIC DNA]</scope>
</reference>
<accession>A0A8B9T5W2</accession>
<evidence type="ECO:0000256" key="2">
    <source>
        <dbReference type="ARBA" id="ARBA00009904"/>
    </source>
</evidence>
<organism evidence="11 12">
    <name type="scientific">Anas platyrhynchos</name>
    <name type="common">Mallard</name>
    <name type="synonym">Anas boschas</name>
    <dbReference type="NCBI Taxonomy" id="8839"/>
    <lineage>
        <taxon>Eukaryota</taxon>
        <taxon>Metazoa</taxon>
        <taxon>Chordata</taxon>
        <taxon>Craniata</taxon>
        <taxon>Vertebrata</taxon>
        <taxon>Euteleostomi</taxon>
        <taxon>Archelosauria</taxon>
        <taxon>Archosauria</taxon>
        <taxon>Dinosauria</taxon>
        <taxon>Saurischia</taxon>
        <taxon>Theropoda</taxon>
        <taxon>Coelurosauria</taxon>
        <taxon>Aves</taxon>
        <taxon>Neognathae</taxon>
        <taxon>Galloanserae</taxon>
        <taxon>Anseriformes</taxon>
        <taxon>Anatidae</taxon>
        <taxon>Anatinae</taxon>
        <taxon>Anas</taxon>
    </lineage>
</organism>
<feature type="coiled-coil region" evidence="10">
    <location>
        <begin position="94"/>
        <end position="121"/>
    </location>
</feature>
<comment type="subcellular location">
    <subcellularLocation>
        <location evidence="1">Membrane</location>
        <topology evidence="1">Multi-pass membrane protein</topology>
    </subcellularLocation>
</comment>
<evidence type="ECO:0000256" key="3">
    <source>
        <dbReference type="ARBA" id="ARBA00022448"/>
    </source>
</evidence>
<dbReference type="GO" id="GO:0005886">
    <property type="term" value="C:plasma membrane"/>
    <property type="evidence" value="ECO:0007669"/>
    <property type="project" value="TreeGrafter"/>
</dbReference>
<dbReference type="GO" id="GO:0000220">
    <property type="term" value="C:vacuolar proton-transporting V-type ATPase, V0 domain"/>
    <property type="evidence" value="ECO:0007669"/>
    <property type="project" value="InterPro"/>
</dbReference>
<evidence type="ECO:0000256" key="1">
    <source>
        <dbReference type="ARBA" id="ARBA00004141"/>
    </source>
</evidence>
<dbReference type="Ensembl" id="ENSAPLT00020017284.1">
    <property type="protein sequence ID" value="ENSAPLP00020016015.1"/>
    <property type="gene ID" value="ENSAPLG00020009966.1"/>
</dbReference>
<keyword evidence="10" id="KW-0175">Coiled coil</keyword>
<dbReference type="Proteomes" id="UP000694400">
    <property type="component" value="Chromosome 17"/>
</dbReference>
<evidence type="ECO:0000256" key="9">
    <source>
        <dbReference type="RuleBase" id="RU361189"/>
    </source>
</evidence>
<dbReference type="PANTHER" id="PTHR11629:SF22">
    <property type="entry name" value="V-TYPE PROTON ATPASE 116 KDA SUBUNIT A 2"/>
    <property type="match status" value="1"/>
</dbReference>
<feature type="transmembrane region" description="Helical" evidence="9">
    <location>
        <begin position="425"/>
        <end position="442"/>
    </location>
</feature>
<dbReference type="PANTHER" id="PTHR11629">
    <property type="entry name" value="VACUOLAR PROTON ATPASES"/>
    <property type="match status" value="1"/>
</dbReference>
<feature type="transmembrane region" description="Helical" evidence="9">
    <location>
        <begin position="720"/>
        <end position="743"/>
    </location>
</feature>
<keyword evidence="8 9" id="KW-0472">Membrane</keyword>
<dbReference type="GO" id="GO:0051117">
    <property type="term" value="F:ATPase binding"/>
    <property type="evidence" value="ECO:0007669"/>
    <property type="project" value="TreeGrafter"/>
</dbReference>
<dbReference type="PIRSF" id="PIRSF001293">
    <property type="entry name" value="ATP6V0A1"/>
    <property type="match status" value="1"/>
</dbReference>
<dbReference type="InterPro" id="IPR002490">
    <property type="entry name" value="V-ATPase_116kDa_su"/>
</dbReference>
<evidence type="ECO:0000313" key="12">
    <source>
        <dbReference type="Proteomes" id="UP000694400"/>
    </source>
</evidence>
<evidence type="ECO:0000256" key="6">
    <source>
        <dbReference type="ARBA" id="ARBA00022989"/>
    </source>
</evidence>
<reference evidence="11" key="2">
    <citation type="submission" date="2025-08" db="UniProtKB">
        <authorList>
            <consortium name="Ensembl"/>
        </authorList>
    </citation>
    <scope>IDENTIFICATION</scope>
</reference>
<evidence type="ECO:0000313" key="11">
    <source>
        <dbReference type="Ensembl" id="ENSAPLP00020016015.1"/>
    </source>
</evidence>
<evidence type="ECO:0000256" key="8">
    <source>
        <dbReference type="ARBA" id="ARBA00023136"/>
    </source>
</evidence>
<protein>
    <recommendedName>
        <fullName evidence="9">V-type proton ATPase subunit a</fullName>
    </recommendedName>
</protein>
<keyword evidence="5 9" id="KW-0375">Hydrogen ion transport</keyword>
<keyword evidence="3 9" id="KW-0813">Transport</keyword>
<feature type="transmembrane region" description="Helical" evidence="9">
    <location>
        <begin position="548"/>
        <end position="571"/>
    </location>
</feature>
<keyword evidence="7 9" id="KW-0406">Ion transport</keyword>